<dbReference type="Pfam" id="PF23299">
    <property type="entry name" value="DUF7081"/>
    <property type="match status" value="1"/>
</dbReference>
<dbReference type="Proteomes" id="UP001370490">
    <property type="component" value="Unassembled WGS sequence"/>
</dbReference>
<evidence type="ECO:0000256" key="5">
    <source>
        <dbReference type="ARBA" id="ARBA00023242"/>
    </source>
</evidence>
<accession>A0AAN8V7R5</accession>
<dbReference type="GO" id="GO:0005634">
    <property type="term" value="C:nucleus"/>
    <property type="evidence" value="ECO:0007669"/>
    <property type="project" value="UniProtKB-SubCell"/>
</dbReference>
<keyword evidence="3" id="KW-0863">Zinc-finger</keyword>
<evidence type="ECO:0000313" key="9">
    <source>
        <dbReference type="EMBL" id="KAK6929948.1"/>
    </source>
</evidence>
<dbReference type="InterPro" id="IPR032881">
    <property type="entry name" value="Oberon-like_PHD"/>
</dbReference>
<keyword evidence="10" id="KW-1185">Reference proteome</keyword>
<keyword evidence="4" id="KW-0862">Zinc</keyword>
<comment type="caution">
    <text evidence="9">The sequence shown here is derived from an EMBL/GenBank/DDBJ whole genome shotgun (WGS) entry which is preliminary data.</text>
</comment>
<gene>
    <name evidence="9" type="ORF">RJ641_004042</name>
</gene>
<evidence type="ECO:0000256" key="4">
    <source>
        <dbReference type="ARBA" id="ARBA00022833"/>
    </source>
</evidence>
<evidence type="ECO:0000256" key="1">
    <source>
        <dbReference type="ARBA" id="ARBA00004123"/>
    </source>
</evidence>
<feature type="domain" description="DUF7615" evidence="8">
    <location>
        <begin position="361"/>
        <end position="462"/>
    </location>
</feature>
<name>A0AAN8V7R5_9MAGN</name>
<sequence>MEIDSADKDNEFPNGTKENGLAPVFPNTYGEGFPYAPVDWPMPGDVWGWKVGRRTSLSGFFLDRYLYLPRSLQQGGKMRRNFASKLSVKQYLMEAFPNADLDAFFASFSWKIPSKRLTRERMILIDFDEGQMSLTIPPEETSEDSESDSLFGGAHCKAGNKTCCSVTTEERSPPATAMPCDVCCSEPGFCRDCCCILCCKTVDSSHGGYSFIKCKAAATEGYICGHVAHLDCALRSFMAGTVGGTIGLDAEYYCRRCDARTDLTPHVAELLKTCEAINTRENVEKILNVGLCILRNSQKPGAKSLHDRIGMVIEKLKHGNSLDDVWKEEDNISTAPTVETTNHQETVDCGMQEDLSINFDHRSASQKLDEVIDRVLHRLRKSQETEYKIAEERLSAQRDYILNLYQQVEMERSELARSPSDAMRNAVLARVEQIKREAKKLKDMRIIFKGFGKTPKNVLREHFGLDVQD</sequence>
<evidence type="ECO:0000313" key="10">
    <source>
        <dbReference type="Proteomes" id="UP001370490"/>
    </source>
</evidence>
<feature type="domain" description="DUF7081" evidence="7">
    <location>
        <begin position="23"/>
        <end position="114"/>
    </location>
</feature>
<dbReference type="InterPro" id="IPR056034">
    <property type="entry name" value="DUF7615"/>
</dbReference>
<evidence type="ECO:0000259" key="8">
    <source>
        <dbReference type="Pfam" id="PF24590"/>
    </source>
</evidence>
<keyword evidence="2" id="KW-0479">Metal-binding</keyword>
<dbReference type="GO" id="GO:0008270">
    <property type="term" value="F:zinc ion binding"/>
    <property type="evidence" value="ECO:0007669"/>
    <property type="project" value="UniProtKB-KW"/>
</dbReference>
<proteinExistence type="predicted"/>
<dbReference type="EMBL" id="JBAMMX010000012">
    <property type="protein sequence ID" value="KAK6929948.1"/>
    <property type="molecule type" value="Genomic_DNA"/>
</dbReference>
<comment type="subcellular location">
    <subcellularLocation>
        <location evidence="1">Nucleus</location>
    </subcellularLocation>
</comment>
<dbReference type="AlphaFoldDB" id="A0AAN8V7R5"/>
<feature type="domain" description="Oberon-like PHD finger" evidence="6">
    <location>
        <begin position="159"/>
        <end position="292"/>
    </location>
</feature>
<keyword evidence="5" id="KW-0539">Nucleus</keyword>
<organism evidence="9 10">
    <name type="scientific">Dillenia turbinata</name>
    <dbReference type="NCBI Taxonomy" id="194707"/>
    <lineage>
        <taxon>Eukaryota</taxon>
        <taxon>Viridiplantae</taxon>
        <taxon>Streptophyta</taxon>
        <taxon>Embryophyta</taxon>
        <taxon>Tracheophyta</taxon>
        <taxon>Spermatophyta</taxon>
        <taxon>Magnoliopsida</taxon>
        <taxon>eudicotyledons</taxon>
        <taxon>Gunneridae</taxon>
        <taxon>Pentapetalae</taxon>
        <taxon>Dilleniales</taxon>
        <taxon>Dilleniaceae</taxon>
        <taxon>Dillenia</taxon>
    </lineage>
</organism>
<dbReference type="PANTHER" id="PTHR33345">
    <property type="entry name" value="ADAPTER PROTEIN, PUTATIVE-RELATED"/>
    <property type="match status" value="1"/>
</dbReference>
<evidence type="ECO:0000259" key="7">
    <source>
        <dbReference type="Pfam" id="PF23299"/>
    </source>
</evidence>
<dbReference type="Pfam" id="PF24590">
    <property type="entry name" value="DUF7615"/>
    <property type="match status" value="1"/>
</dbReference>
<dbReference type="Pfam" id="PF07227">
    <property type="entry name" value="PHD_Oberon"/>
    <property type="match status" value="1"/>
</dbReference>
<dbReference type="PANTHER" id="PTHR33345:SF6">
    <property type="entry name" value="OS03G0747200 PROTEIN"/>
    <property type="match status" value="1"/>
</dbReference>
<reference evidence="9 10" key="1">
    <citation type="submission" date="2023-12" db="EMBL/GenBank/DDBJ databases">
        <title>A high-quality genome assembly for Dillenia turbinata (Dilleniales).</title>
        <authorList>
            <person name="Chanderbali A."/>
        </authorList>
    </citation>
    <scope>NUCLEOTIDE SEQUENCE [LARGE SCALE GENOMIC DNA]</scope>
    <source>
        <strain evidence="9">LSX21</strain>
        <tissue evidence="9">Leaf</tissue>
    </source>
</reference>
<evidence type="ECO:0000256" key="2">
    <source>
        <dbReference type="ARBA" id="ARBA00022723"/>
    </source>
</evidence>
<dbReference type="InterPro" id="IPR055508">
    <property type="entry name" value="DUF7081"/>
</dbReference>
<evidence type="ECO:0000256" key="3">
    <source>
        <dbReference type="ARBA" id="ARBA00022771"/>
    </source>
</evidence>
<protein>
    <submittedName>
        <fullName evidence="9">Oberon, PHD finger domain</fullName>
    </submittedName>
</protein>
<evidence type="ECO:0000259" key="6">
    <source>
        <dbReference type="Pfam" id="PF07227"/>
    </source>
</evidence>